<dbReference type="InParanoid" id="K1X6Z2"/>
<dbReference type="EMBL" id="JH921429">
    <property type="protein sequence ID" value="EKD20872.1"/>
    <property type="molecule type" value="Genomic_DNA"/>
</dbReference>
<name>K1X6Z2_MARBU</name>
<feature type="chain" id="PRO_5003852935" evidence="1">
    <location>
        <begin position="24"/>
        <end position="192"/>
    </location>
</feature>
<dbReference type="KEGG" id="mbe:MBM_01554"/>
<reference evidence="2 3" key="1">
    <citation type="journal article" date="2012" name="BMC Genomics">
        <title>Sequencing the genome of Marssonina brunnea reveals fungus-poplar co-evolution.</title>
        <authorList>
            <person name="Zhu S."/>
            <person name="Cao Y.-Z."/>
            <person name="Jiang C."/>
            <person name="Tan B.-Y."/>
            <person name="Wang Z."/>
            <person name="Feng S."/>
            <person name="Zhang L."/>
            <person name="Su X.-H."/>
            <person name="Brejova B."/>
            <person name="Vinar T."/>
            <person name="Xu M."/>
            <person name="Wang M.-X."/>
            <person name="Zhang S.-G."/>
            <person name="Huang M.-R."/>
            <person name="Wu R."/>
            <person name="Zhou Y."/>
        </authorList>
    </citation>
    <scope>NUCLEOTIDE SEQUENCE [LARGE SCALE GENOMIC DNA]</scope>
    <source>
        <strain evidence="2 3">MB_m1</strain>
    </source>
</reference>
<evidence type="ECO:0000313" key="3">
    <source>
        <dbReference type="Proteomes" id="UP000006753"/>
    </source>
</evidence>
<evidence type="ECO:0000256" key="1">
    <source>
        <dbReference type="SAM" id="SignalP"/>
    </source>
</evidence>
<protein>
    <submittedName>
        <fullName evidence="2">Uncharacterized protein</fullName>
    </submittedName>
</protein>
<keyword evidence="3" id="KW-1185">Reference proteome</keyword>
<dbReference type="HOGENOM" id="CLU_091777_0_1_1"/>
<dbReference type="RefSeq" id="XP_007289443.1">
    <property type="nucleotide sequence ID" value="XM_007289381.1"/>
</dbReference>
<dbReference type="OrthoDB" id="10418586at2759"/>
<keyword evidence="1" id="KW-0732">Signal</keyword>
<evidence type="ECO:0000313" key="2">
    <source>
        <dbReference type="EMBL" id="EKD20872.1"/>
    </source>
</evidence>
<dbReference type="AlphaFoldDB" id="K1X6Z2"/>
<dbReference type="Pfam" id="PF19287">
    <property type="entry name" value="DUF5910"/>
    <property type="match status" value="1"/>
</dbReference>
<gene>
    <name evidence="2" type="ORF">MBM_01554</name>
</gene>
<dbReference type="InterPro" id="IPR045564">
    <property type="entry name" value="DUF5910"/>
</dbReference>
<feature type="signal peptide" evidence="1">
    <location>
        <begin position="1"/>
        <end position="23"/>
    </location>
</feature>
<organism evidence="2 3">
    <name type="scientific">Marssonina brunnea f. sp. multigermtubi (strain MB_m1)</name>
    <name type="common">Marssonina leaf spot fungus</name>
    <dbReference type="NCBI Taxonomy" id="1072389"/>
    <lineage>
        <taxon>Eukaryota</taxon>
        <taxon>Fungi</taxon>
        <taxon>Dikarya</taxon>
        <taxon>Ascomycota</taxon>
        <taxon>Pezizomycotina</taxon>
        <taxon>Leotiomycetes</taxon>
        <taxon>Helotiales</taxon>
        <taxon>Drepanopezizaceae</taxon>
        <taxon>Drepanopeziza</taxon>
    </lineage>
</organism>
<sequence length="192" mass="22722">MLQSKSIFAILLALSLLFSEAHGFWWNMKVIGYARVPPGTASLINADNKVHIEERPDYDILGRGFYLGQEPSYSHLGEGEEGFWYCAIKARDWNMKNINKVFVPERYWIGGLFKEVNLEAYLKWLTNKKPEKQLRFTFIERSDTQMQMLIPISMINNDDLDLWAQCYESEQQLRDSSKHFKDFIKWSSKWFF</sequence>
<proteinExistence type="predicted"/>
<accession>K1X6Z2</accession>
<dbReference type="GeneID" id="18757489"/>
<dbReference type="Proteomes" id="UP000006753">
    <property type="component" value="Unassembled WGS sequence"/>
</dbReference>